<dbReference type="FunFam" id="3.80.10.10:FF:000026">
    <property type="entry name" value="U2 small nuclear ribonucleoprotein A"/>
    <property type="match status" value="1"/>
</dbReference>
<dbReference type="InterPro" id="IPR044640">
    <property type="entry name" value="RU2A"/>
</dbReference>
<gene>
    <name evidence="7" type="ORF">PSALAMII_LOCUS5177</name>
</gene>
<keyword evidence="3" id="KW-0677">Repeat</keyword>
<dbReference type="InterPro" id="IPR032675">
    <property type="entry name" value="LRR_dom_sf"/>
</dbReference>
<dbReference type="PROSITE" id="PS51450">
    <property type="entry name" value="LRR"/>
    <property type="match status" value="1"/>
</dbReference>
<evidence type="ECO:0000256" key="6">
    <source>
        <dbReference type="ARBA" id="ARBA00024238"/>
    </source>
</evidence>
<dbReference type="GO" id="GO:0000398">
    <property type="term" value="P:mRNA splicing, via spliceosome"/>
    <property type="evidence" value="ECO:0007669"/>
    <property type="project" value="InterPro"/>
</dbReference>
<accession>A0A9W4J8G3</accession>
<dbReference type="Proteomes" id="UP001152592">
    <property type="component" value="Unassembled WGS sequence"/>
</dbReference>
<keyword evidence="2" id="KW-0433">Leucine-rich repeat</keyword>
<evidence type="ECO:0000313" key="8">
    <source>
        <dbReference type="Proteomes" id="UP001152592"/>
    </source>
</evidence>
<keyword evidence="4" id="KW-0539">Nucleus</keyword>
<dbReference type="AlphaFoldDB" id="A0A9W4J8G3"/>
<organism evidence="7 8">
    <name type="scientific">Penicillium salamii</name>
    <dbReference type="NCBI Taxonomy" id="1612424"/>
    <lineage>
        <taxon>Eukaryota</taxon>
        <taxon>Fungi</taxon>
        <taxon>Dikarya</taxon>
        <taxon>Ascomycota</taxon>
        <taxon>Pezizomycotina</taxon>
        <taxon>Eurotiomycetes</taxon>
        <taxon>Eurotiomycetidae</taxon>
        <taxon>Eurotiales</taxon>
        <taxon>Aspergillaceae</taxon>
        <taxon>Penicillium</taxon>
    </lineage>
</organism>
<sequence>MFFQCDPTLPDLEPATFNQGETHHVCDSPPWQKGLRYQRETGRDQLPIDLVLAHPAFRANQPPSVIHLCCRDKTQFPTPHLHPRPKPSATMRLTVELIQNSLSYINPLTDRELDLRGHKIPAIENLGIAKDQDAIDFTDNDLSSLGNFPFFPRLRTLLLAHNRINHIQPALAKSVPALKTLVLTANNLAELADLDPLRELRHLTHLTLLENPVTRKENYRYWVIWRIPSLRFFDYQKVSDAERATANELFGTAEEPSSLASKILGVKSRTFDVPATTSAPTEKGIRVQLTDVERKRVEKMIREAKSLQEITRLEKELNEGRIPGGALGDADGDQEMQG</sequence>
<evidence type="ECO:0000256" key="3">
    <source>
        <dbReference type="ARBA" id="ARBA00022737"/>
    </source>
</evidence>
<evidence type="ECO:0000313" key="7">
    <source>
        <dbReference type="EMBL" id="CAG8376078.1"/>
    </source>
</evidence>
<dbReference type="EMBL" id="CAJVPD010000231">
    <property type="protein sequence ID" value="CAG8376078.1"/>
    <property type="molecule type" value="Genomic_DNA"/>
</dbReference>
<comment type="subcellular location">
    <subcellularLocation>
        <location evidence="1">Nucleus</location>
    </subcellularLocation>
</comment>
<evidence type="ECO:0000256" key="5">
    <source>
        <dbReference type="ARBA" id="ARBA00024196"/>
    </source>
</evidence>
<dbReference type="SUPFAM" id="SSF52058">
    <property type="entry name" value="L domain-like"/>
    <property type="match status" value="1"/>
</dbReference>
<dbReference type="PANTHER" id="PTHR10552">
    <property type="entry name" value="U2 SMALL NUCLEAR RIBONUCLEOPROTEIN A"/>
    <property type="match status" value="1"/>
</dbReference>
<dbReference type="InterPro" id="IPR001611">
    <property type="entry name" value="Leu-rich_rpt"/>
</dbReference>
<dbReference type="Pfam" id="PF14580">
    <property type="entry name" value="LRR_9"/>
    <property type="match status" value="1"/>
</dbReference>
<dbReference type="PANTHER" id="PTHR10552:SF6">
    <property type="entry name" value="U2 SMALL NUCLEAR RIBONUCLEOPROTEIN A"/>
    <property type="match status" value="1"/>
</dbReference>
<protein>
    <recommendedName>
        <fullName evidence="6">U2 small nuclear ribonucleoprotein A'</fullName>
    </recommendedName>
</protein>
<comment type="caution">
    <text evidence="7">The sequence shown here is derived from an EMBL/GenBank/DDBJ whole genome shotgun (WGS) entry which is preliminary data.</text>
</comment>
<proteinExistence type="inferred from homology"/>
<evidence type="ECO:0000256" key="4">
    <source>
        <dbReference type="ARBA" id="ARBA00023242"/>
    </source>
</evidence>
<reference evidence="7" key="1">
    <citation type="submission" date="2021-07" db="EMBL/GenBank/DDBJ databases">
        <authorList>
            <person name="Branca A.L. A."/>
        </authorList>
    </citation>
    <scope>NUCLEOTIDE SEQUENCE</scope>
</reference>
<name>A0A9W4J8G3_9EURO</name>
<evidence type="ECO:0000256" key="1">
    <source>
        <dbReference type="ARBA" id="ARBA00004123"/>
    </source>
</evidence>
<dbReference type="GO" id="GO:0005686">
    <property type="term" value="C:U2 snRNP"/>
    <property type="evidence" value="ECO:0007669"/>
    <property type="project" value="TreeGrafter"/>
</dbReference>
<dbReference type="GO" id="GO:0030620">
    <property type="term" value="F:U2 snRNA binding"/>
    <property type="evidence" value="ECO:0007669"/>
    <property type="project" value="InterPro"/>
</dbReference>
<evidence type="ECO:0000256" key="2">
    <source>
        <dbReference type="ARBA" id="ARBA00022614"/>
    </source>
</evidence>
<dbReference type="Gene3D" id="3.80.10.10">
    <property type="entry name" value="Ribonuclease Inhibitor"/>
    <property type="match status" value="1"/>
</dbReference>
<comment type="similarity">
    <text evidence="5">Belongs to the U2 small nuclear ribonucleoprotein A family.</text>
</comment>
<dbReference type="OrthoDB" id="67027at2759"/>